<sequence>MAIISPEPDEKFARLMNVGGGMFREGFRYALATISLEFIAQAEAQRLDGTLHRNPYHLDGLKQVMKDLVAKSTERIRQGDTNIKGHVFLSMVMAQVDAIEAGVPGDLKIARNAKESVDLCYSLLQEQASIVTDIEFGSSPSDFDAGQRGFELDWDLEFFLPDAEF</sequence>
<reference evidence="1 2" key="1">
    <citation type="submission" date="2022-03" db="EMBL/GenBank/DDBJ databases">
        <title>Genome data of Colletotrichum spp.</title>
        <authorList>
            <person name="Utami Y.D."/>
            <person name="Hiruma K."/>
        </authorList>
    </citation>
    <scope>NUCLEOTIDE SEQUENCE [LARGE SCALE GENOMIC DNA]</scope>
    <source>
        <strain evidence="1 2">MAFF 239500</strain>
    </source>
</reference>
<name>A0AA37UJ29_9PEZI</name>
<dbReference type="AlphaFoldDB" id="A0AA37UJ29"/>
<gene>
    <name evidence="1" type="ORF">ColSpa_09215</name>
</gene>
<dbReference type="EMBL" id="BQXU01000027">
    <property type="protein sequence ID" value="GKT49034.1"/>
    <property type="molecule type" value="Genomic_DNA"/>
</dbReference>
<dbReference type="Proteomes" id="UP001055115">
    <property type="component" value="Unassembled WGS sequence"/>
</dbReference>
<organism evidence="1 2">
    <name type="scientific">Colletotrichum spaethianum</name>
    <dbReference type="NCBI Taxonomy" id="700344"/>
    <lineage>
        <taxon>Eukaryota</taxon>
        <taxon>Fungi</taxon>
        <taxon>Dikarya</taxon>
        <taxon>Ascomycota</taxon>
        <taxon>Pezizomycotina</taxon>
        <taxon>Sordariomycetes</taxon>
        <taxon>Hypocreomycetidae</taxon>
        <taxon>Glomerellales</taxon>
        <taxon>Glomerellaceae</taxon>
        <taxon>Colletotrichum</taxon>
        <taxon>Colletotrichum spaethianum species complex</taxon>
    </lineage>
</organism>
<evidence type="ECO:0000313" key="2">
    <source>
        <dbReference type="Proteomes" id="UP001055115"/>
    </source>
</evidence>
<keyword evidence="2" id="KW-1185">Reference proteome</keyword>
<protein>
    <submittedName>
        <fullName evidence="1">Uncharacterized protein</fullName>
    </submittedName>
</protein>
<evidence type="ECO:0000313" key="1">
    <source>
        <dbReference type="EMBL" id="GKT49034.1"/>
    </source>
</evidence>
<proteinExistence type="predicted"/>
<comment type="caution">
    <text evidence="1">The sequence shown here is derived from an EMBL/GenBank/DDBJ whole genome shotgun (WGS) entry which is preliminary data.</text>
</comment>
<accession>A0AA37UJ29</accession>
<dbReference type="RefSeq" id="XP_049131384.1">
    <property type="nucleotide sequence ID" value="XM_049275427.1"/>
</dbReference>
<dbReference type="GeneID" id="73330017"/>